<protein>
    <recommendedName>
        <fullName evidence="6">Protein FAR1-RELATED SEQUENCE</fullName>
    </recommendedName>
</protein>
<accession>A0A803N9J4</accession>
<dbReference type="AlphaFoldDB" id="A0A803N9J4"/>
<sequence length="379" mass="44701">MGQPPKGILTDQCKAIGKAVENVFEDVPHRLCLFHIKQNAARNLGKLPRWKEIEADLDHVVHDNFSIEEFEDAWKDMVIKYKLQKNTWLSDAYANRHRWALGYWRGLFWDGMSSTQRSESTNHGVKVYVNLNTRLMQFMNQFNAYCGGLVETEKDLNYQTKRNPFFYDNTVLAEVVFSKAYTNEKFLEVRDEVIGLKHTNIVKTGNIGSINLYDVDEKIPKPVWKATRRTFKVSIDKEKGEFSFSCKLFEFRGILCRHMIKVIHTEDIECIPEKYILNRWRKDLVRDYEGIKVSYYEPKDSSNVAQKDEIQRRHKYLSTLAMHNDETLSMYYEATNKKRTALEDVIGIRRTDEVDGFDWSHPSMNRVFGRRRIRPKENN</sequence>
<keyword evidence="6" id="KW-0539">Nucleus</keyword>
<proteinExistence type="inferred from homology"/>
<evidence type="ECO:0000256" key="6">
    <source>
        <dbReference type="RuleBase" id="RU367018"/>
    </source>
</evidence>
<evidence type="ECO:0000259" key="7">
    <source>
        <dbReference type="PROSITE" id="PS50966"/>
    </source>
</evidence>
<evidence type="ECO:0000256" key="1">
    <source>
        <dbReference type="ARBA" id="ARBA00005889"/>
    </source>
</evidence>
<keyword evidence="9" id="KW-1185">Reference proteome</keyword>
<dbReference type="GO" id="GO:0005634">
    <property type="term" value="C:nucleus"/>
    <property type="evidence" value="ECO:0007669"/>
    <property type="project" value="UniProtKB-SubCell"/>
</dbReference>
<dbReference type="GeneID" id="110681643"/>
<dbReference type="SMART" id="SM00575">
    <property type="entry name" value="ZnF_PMZ"/>
    <property type="match status" value="1"/>
</dbReference>
<comment type="similarity">
    <text evidence="1 6">Belongs to the FHY3/FAR1 family.</text>
</comment>
<dbReference type="InterPro" id="IPR031052">
    <property type="entry name" value="FHY3/FAR1"/>
</dbReference>
<evidence type="ECO:0000256" key="2">
    <source>
        <dbReference type="ARBA" id="ARBA00022723"/>
    </source>
</evidence>
<dbReference type="GO" id="GO:0006355">
    <property type="term" value="P:regulation of DNA-templated transcription"/>
    <property type="evidence" value="ECO:0007669"/>
    <property type="project" value="UniProtKB-UniRule"/>
</dbReference>
<dbReference type="RefSeq" id="XP_021713484.1">
    <property type="nucleotide sequence ID" value="XM_021857792.1"/>
</dbReference>
<dbReference type="EnsemblPlants" id="AUR62042628-RA">
    <property type="protein sequence ID" value="AUR62042628-RA:cds"/>
    <property type="gene ID" value="AUR62042628"/>
</dbReference>
<dbReference type="InterPro" id="IPR006564">
    <property type="entry name" value="Znf_PMZ"/>
</dbReference>
<dbReference type="PANTHER" id="PTHR31669:SF283">
    <property type="entry name" value="PROTEIN FAR1-RELATED SEQUENCE"/>
    <property type="match status" value="1"/>
</dbReference>
<dbReference type="Pfam" id="PF04434">
    <property type="entry name" value="SWIM"/>
    <property type="match status" value="1"/>
</dbReference>
<reference evidence="8" key="1">
    <citation type="journal article" date="2017" name="Nature">
        <title>The genome of Chenopodium quinoa.</title>
        <authorList>
            <person name="Jarvis D.E."/>
            <person name="Ho Y.S."/>
            <person name="Lightfoot D.J."/>
            <person name="Schmoeckel S.M."/>
            <person name="Li B."/>
            <person name="Borm T.J.A."/>
            <person name="Ohyanagi H."/>
            <person name="Mineta K."/>
            <person name="Michell C.T."/>
            <person name="Saber N."/>
            <person name="Kharbatia N.M."/>
            <person name="Rupper R.R."/>
            <person name="Sharp A.R."/>
            <person name="Dally N."/>
            <person name="Boughton B.A."/>
            <person name="Woo Y.H."/>
            <person name="Gao G."/>
            <person name="Schijlen E.G.W.M."/>
            <person name="Guo X."/>
            <person name="Momin A.A."/>
            <person name="Negrao S."/>
            <person name="Al-Babili S."/>
            <person name="Gehring C."/>
            <person name="Roessner U."/>
            <person name="Jung C."/>
            <person name="Murphy K."/>
            <person name="Arold S.T."/>
            <person name="Gojobori T."/>
            <person name="van der Linden C.G."/>
            <person name="van Loo E.N."/>
            <person name="Jellen E.N."/>
            <person name="Maughan P.J."/>
            <person name="Tester M."/>
        </authorList>
    </citation>
    <scope>NUCLEOTIDE SEQUENCE [LARGE SCALE GENOMIC DNA]</scope>
    <source>
        <strain evidence="8">cv. PI 614886</strain>
    </source>
</reference>
<keyword evidence="3 5" id="KW-0863">Zinc-finger</keyword>
<dbReference type="OMA" id="AMHNDET"/>
<evidence type="ECO:0000313" key="8">
    <source>
        <dbReference type="EnsemblPlants" id="AUR62042628-RA:cds"/>
    </source>
</evidence>
<reference evidence="8" key="2">
    <citation type="submission" date="2021-03" db="UniProtKB">
        <authorList>
            <consortium name="EnsemblPlants"/>
        </authorList>
    </citation>
    <scope>IDENTIFICATION</scope>
</reference>
<dbReference type="Proteomes" id="UP000596660">
    <property type="component" value="Unplaced"/>
</dbReference>
<evidence type="ECO:0000256" key="5">
    <source>
        <dbReference type="PROSITE-ProRule" id="PRU00325"/>
    </source>
</evidence>
<dbReference type="GO" id="GO:0008270">
    <property type="term" value="F:zinc ion binding"/>
    <property type="evidence" value="ECO:0007669"/>
    <property type="project" value="UniProtKB-UniRule"/>
</dbReference>
<dbReference type="InterPro" id="IPR018289">
    <property type="entry name" value="MULE_transposase_dom"/>
</dbReference>
<comment type="subcellular location">
    <subcellularLocation>
        <location evidence="6">Nucleus</location>
    </subcellularLocation>
</comment>
<dbReference type="InterPro" id="IPR007527">
    <property type="entry name" value="Znf_SWIM"/>
</dbReference>
<feature type="domain" description="SWIM-type" evidence="7">
    <location>
        <begin position="231"/>
        <end position="267"/>
    </location>
</feature>
<organism evidence="8 9">
    <name type="scientific">Chenopodium quinoa</name>
    <name type="common">Quinoa</name>
    <dbReference type="NCBI Taxonomy" id="63459"/>
    <lineage>
        <taxon>Eukaryota</taxon>
        <taxon>Viridiplantae</taxon>
        <taxon>Streptophyta</taxon>
        <taxon>Embryophyta</taxon>
        <taxon>Tracheophyta</taxon>
        <taxon>Spermatophyta</taxon>
        <taxon>Magnoliopsida</taxon>
        <taxon>eudicotyledons</taxon>
        <taxon>Gunneridae</taxon>
        <taxon>Pentapetalae</taxon>
        <taxon>Caryophyllales</taxon>
        <taxon>Chenopodiaceae</taxon>
        <taxon>Chenopodioideae</taxon>
        <taxon>Atripliceae</taxon>
        <taxon>Chenopodium</taxon>
    </lineage>
</organism>
<evidence type="ECO:0000313" key="9">
    <source>
        <dbReference type="Proteomes" id="UP000596660"/>
    </source>
</evidence>
<dbReference type="PROSITE" id="PS50966">
    <property type="entry name" value="ZF_SWIM"/>
    <property type="match status" value="1"/>
</dbReference>
<evidence type="ECO:0000256" key="4">
    <source>
        <dbReference type="ARBA" id="ARBA00022833"/>
    </source>
</evidence>
<gene>
    <name evidence="8" type="primary">LOC110681643</name>
</gene>
<dbReference type="PANTHER" id="PTHR31669">
    <property type="entry name" value="PROTEIN FAR1-RELATED SEQUENCE 10-RELATED"/>
    <property type="match status" value="1"/>
</dbReference>
<comment type="function">
    <text evidence="6">Putative transcription activator involved in regulating light control of development.</text>
</comment>
<dbReference type="Gramene" id="AUR62042628-RA">
    <property type="protein sequence ID" value="AUR62042628-RA:cds"/>
    <property type="gene ID" value="AUR62042628"/>
</dbReference>
<keyword evidence="2 6" id="KW-0479">Metal-binding</keyword>
<dbReference type="Pfam" id="PF10551">
    <property type="entry name" value="MULE"/>
    <property type="match status" value="1"/>
</dbReference>
<name>A0A803N9J4_CHEQI</name>
<dbReference type="KEGG" id="cqi:110681643"/>
<evidence type="ECO:0000256" key="3">
    <source>
        <dbReference type="ARBA" id="ARBA00022771"/>
    </source>
</evidence>
<keyword evidence="4 6" id="KW-0862">Zinc</keyword>
<dbReference type="OrthoDB" id="3032185at2759"/>